<keyword evidence="3" id="KW-1185">Reference proteome</keyword>
<protein>
    <submittedName>
        <fullName evidence="2">Nickel-dependent hydrogenase large subunit</fullName>
    </submittedName>
</protein>
<dbReference type="SUPFAM" id="SSF56762">
    <property type="entry name" value="HydB/Nqo4-like"/>
    <property type="match status" value="1"/>
</dbReference>
<evidence type="ECO:0000256" key="1">
    <source>
        <dbReference type="ARBA" id="ARBA00023002"/>
    </source>
</evidence>
<organism evidence="2 3">
    <name type="scientific">Actinomadura sediminis</name>
    <dbReference type="NCBI Taxonomy" id="1038904"/>
    <lineage>
        <taxon>Bacteria</taxon>
        <taxon>Bacillati</taxon>
        <taxon>Actinomycetota</taxon>
        <taxon>Actinomycetes</taxon>
        <taxon>Streptosporangiales</taxon>
        <taxon>Thermomonosporaceae</taxon>
        <taxon>Actinomadura</taxon>
    </lineage>
</organism>
<dbReference type="Gene3D" id="1.10.645.10">
    <property type="entry name" value="Cytochrome-c3 Hydrogenase, chain B"/>
    <property type="match status" value="1"/>
</dbReference>
<reference evidence="3" key="1">
    <citation type="journal article" date="2019" name="Int. J. Syst. Evol. Microbiol.">
        <title>The Global Catalogue of Microorganisms (GCM) 10K type strain sequencing project: providing services to taxonomists for standard genome sequencing and annotation.</title>
        <authorList>
            <consortium name="The Broad Institute Genomics Platform"/>
            <consortium name="The Broad Institute Genome Sequencing Center for Infectious Disease"/>
            <person name="Wu L."/>
            <person name="Ma J."/>
        </authorList>
    </citation>
    <scope>NUCLEOTIDE SEQUENCE [LARGE SCALE GENOMIC DNA]</scope>
    <source>
        <strain evidence="3">JCM 31202</strain>
    </source>
</reference>
<accession>A0ABW3EGA9</accession>
<dbReference type="InterPro" id="IPR001501">
    <property type="entry name" value="Ni-dep_hyd_lsu"/>
</dbReference>
<proteinExistence type="predicted"/>
<dbReference type="InterPro" id="IPR018194">
    <property type="entry name" value="Ni-dep_hyd_lsu_Ni_BS"/>
</dbReference>
<dbReference type="InterPro" id="IPR029014">
    <property type="entry name" value="NiFe-Hase_large"/>
</dbReference>
<dbReference type="PANTHER" id="PTHR43600:SF4">
    <property type="entry name" value="CYTOSOLIC NIFE-HYDROGENASE, ALPHA SUBUNIT"/>
    <property type="match status" value="1"/>
</dbReference>
<name>A0ABW3EGA9_9ACTN</name>
<dbReference type="Proteomes" id="UP001596972">
    <property type="component" value="Unassembled WGS sequence"/>
</dbReference>
<dbReference type="Pfam" id="PF00374">
    <property type="entry name" value="NiFeSe_Hases"/>
    <property type="match status" value="1"/>
</dbReference>
<gene>
    <name evidence="2" type="ORF">ACFQ11_02330</name>
</gene>
<dbReference type="EMBL" id="JBHTJA010000002">
    <property type="protein sequence ID" value="MFD0899217.1"/>
    <property type="molecule type" value="Genomic_DNA"/>
</dbReference>
<dbReference type="PANTHER" id="PTHR43600">
    <property type="entry name" value="COENZYME F420 HYDROGENASE, SUBUNIT ALPHA"/>
    <property type="match status" value="1"/>
</dbReference>
<comment type="caution">
    <text evidence="2">The sequence shown here is derived from an EMBL/GenBank/DDBJ whole genome shotgun (WGS) entry which is preliminary data.</text>
</comment>
<dbReference type="PROSITE" id="PS00508">
    <property type="entry name" value="NI_HGENASE_L_2"/>
    <property type="match status" value="1"/>
</dbReference>
<sequence>MPVEPRAGTGHGVTEAPRGLLYHRYVLGSDGLIASARIVPPTSQNQAAIENDLGRFVASRLHLDDHDLTHRCEQAIRNYDPCISCSTHFLDLTVERS</sequence>
<keyword evidence="1" id="KW-0560">Oxidoreductase</keyword>
<evidence type="ECO:0000313" key="3">
    <source>
        <dbReference type="Proteomes" id="UP001596972"/>
    </source>
</evidence>
<evidence type="ECO:0000313" key="2">
    <source>
        <dbReference type="EMBL" id="MFD0899217.1"/>
    </source>
</evidence>